<feature type="compositionally biased region" description="Basic residues" evidence="1">
    <location>
        <begin position="29"/>
        <end position="43"/>
    </location>
</feature>
<feature type="region of interest" description="Disordered" evidence="1">
    <location>
        <begin position="1"/>
        <end position="43"/>
    </location>
</feature>
<accession>A0A5N6RN49</accession>
<reference evidence="2 3" key="1">
    <citation type="submission" date="2019-06" db="EMBL/GenBank/DDBJ databases">
        <title>A chromosomal-level reference genome of Carpinus fangiana (Coryloideae, Betulaceae).</title>
        <authorList>
            <person name="Yang X."/>
            <person name="Wang Z."/>
            <person name="Zhang L."/>
            <person name="Hao G."/>
            <person name="Liu J."/>
            <person name="Yang Y."/>
        </authorList>
    </citation>
    <scope>NUCLEOTIDE SEQUENCE [LARGE SCALE GENOMIC DNA]</scope>
    <source>
        <strain evidence="2">Cfa_2016G</strain>
        <tissue evidence="2">Leaf</tissue>
    </source>
</reference>
<organism evidence="2 3">
    <name type="scientific">Carpinus fangiana</name>
    <dbReference type="NCBI Taxonomy" id="176857"/>
    <lineage>
        <taxon>Eukaryota</taxon>
        <taxon>Viridiplantae</taxon>
        <taxon>Streptophyta</taxon>
        <taxon>Embryophyta</taxon>
        <taxon>Tracheophyta</taxon>
        <taxon>Spermatophyta</taxon>
        <taxon>Magnoliopsida</taxon>
        <taxon>eudicotyledons</taxon>
        <taxon>Gunneridae</taxon>
        <taxon>Pentapetalae</taxon>
        <taxon>rosids</taxon>
        <taxon>fabids</taxon>
        <taxon>Fagales</taxon>
        <taxon>Betulaceae</taxon>
        <taxon>Carpinus</taxon>
    </lineage>
</organism>
<proteinExistence type="predicted"/>
<name>A0A5N6RN49_9ROSI</name>
<dbReference type="PANTHER" id="PTHR37256">
    <property type="entry name" value="E1A-BINDING PROTEIN P400-LIKE"/>
    <property type="match status" value="1"/>
</dbReference>
<feature type="compositionally biased region" description="Polar residues" evidence="1">
    <location>
        <begin position="1"/>
        <end position="10"/>
    </location>
</feature>
<dbReference type="EMBL" id="CM017327">
    <property type="protein sequence ID" value="KAE8099897.1"/>
    <property type="molecule type" value="Genomic_DNA"/>
</dbReference>
<dbReference type="PANTHER" id="PTHR37256:SF1">
    <property type="entry name" value="MYB-LIKE PROTEIN A"/>
    <property type="match status" value="1"/>
</dbReference>
<dbReference type="OrthoDB" id="692030at2759"/>
<evidence type="ECO:0000256" key="1">
    <source>
        <dbReference type="SAM" id="MobiDB-lite"/>
    </source>
</evidence>
<evidence type="ECO:0000313" key="2">
    <source>
        <dbReference type="EMBL" id="KAE8099897.1"/>
    </source>
</evidence>
<evidence type="ECO:0000313" key="3">
    <source>
        <dbReference type="Proteomes" id="UP000327013"/>
    </source>
</evidence>
<protein>
    <submittedName>
        <fullName evidence="2">Uncharacterized protein</fullName>
    </submittedName>
</protein>
<keyword evidence="3" id="KW-1185">Reference proteome</keyword>
<sequence>MNPKEPQNLTELGEGCVETHQAQQPRQPQQHKKQVRRRLHASRPYKERLLNMAEARREIATALKYHREAMKQASQQQMQQTQLQEQPHPCFDHQEEGMNKSWRNSRVYPSSTANFSQYLDNLSYSSFSNPPFSWPAASAETLNFTLPSQPLGLNLNFHDFNIPSLYSSSSSPSSSSSSFPNLSAATDQEIPSVAISPQEVAAGGSEQSLHATMDDAEMAEIRSVGEQHQMEWNDIMNLEFPAWLNANDQSYLQQLYLNDYCSEDYFQDLALPRMDIGEIEGMDGEWLA</sequence>
<dbReference type="AlphaFoldDB" id="A0A5N6RN49"/>
<dbReference type="Proteomes" id="UP000327013">
    <property type="component" value="Chromosome 7"/>
</dbReference>
<gene>
    <name evidence="2" type="ORF">FH972_017841</name>
</gene>